<keyword evidence="4" id="KW-1185">Reference proteome</keyword>
<name>A0AAU0UQU2_9FIRM</name>
<accession>A0AAU0UQU2</accession>
<evidence type="ECO:0000313" key="4">
    <source>
        <dbReference type="Proteomes" id="UP001329915"/>
    </source>
</evidence>
<dbReference type="AlphaFoldDB" id="A0AAU0UQU2"/>
<dbReference type="KEGG" id="dbc:MFMK1_002400"/>
<dbReference type="EMBL" id="CP121694">
    <property type="protein sequence ID" value="WRO22565.1"/>
    <property type="molecule type" value="Genomic_DNA"/>
</dbReference>
<feature type="domain" description="Helix-turn-helix" evidence="1">
    <location>
        <begin position="4"/>
        <end position="49"/>
    </location>
</feature>
<dbReference type="InterPro" id="IPR010093">
    <property type="entry name" value="SinI_DNA-bd"/>
</dbReference>
<sequence length="252" mass="28325">MKPLLTVQEVSELFKVHSMTVYRWIKNGKLSAVKIGREYRVAQEVVEKHFHAGPEYKETVNINKPFTLSAVLKKSEHIMALVTDSESLLQLELDFMDTGLAKGARLFKSCWWQDPDDFRSLASAQWTDLEALEAKGQLVIKDLRRLYQERGIAAAALSWTKELSNAFDLGFSQLWGSGSPNASCFTNGLPELLAFESYLNSILAGQPIVAICPYLGTLSRAEELELSRHHTGILVFSDQKNKALFRCQSRIG</sequence>
<organism evidence="3 4">
    <name type="scientific">Metallumcola ferriviriculae</name>
    <dbReference type="NCBI Taxonomy" id="3039180"/>
    <lineage>
        <taxon>Bacteria</taxon>
        <taxon>Bacillati</taxon>
        <taxon>Bacillota</taxon>
        <taxon>Clostridia</taxon>
        <taxon>Neomoorellales</taxon>
        <taxon>Desulfitibacteraceae</taxon>
        <taxon>Metallumcola</taxon>
    </lineage>
</organism>
<dbReference type="InterPro" id="IPR025847">
    <property type="entry name" value="MEDS_domain"/>
</dbReference>
<proteinExistence type="predicted"/>
<evidence type="ECO:0000313" key="3">
    <source>
        <dbReference type="EMBL" id="WRO22565.1"/>
    </source>
</evidence>
<dbReference type="Pfam" id="PF12728">
    <property type="entry name" value="HTH_17"/>
    <property type="match status" value="1"/>
</dbReference>
<evidence type="ECO:0000259" key="2">
    <source>
        <dbReference type="Pfam" id="PF14417"/>
    </source>
</evidence>
<dbReference type="Pfam" id="PF14417">
    <property type="entry name" value="MEDS"/>
    <property type="match status" value="1"/>
</dbReference>
<evidence type="ECO:0000259" key="1">
    <source>
        <dbReference type="Pfam" id="PF12728"/>
    </source>
</evidence>
<feature type="domain" description="MEDS" evidence="2">
    <location>
        <begin position="77"/>
        <end position="230"/>
    </location>
</feature>
<dbReference type="SUPFAM" id="SSF46955">
    <property type="entry name" value="Putative DNA-binding domain"/>
    <property type="match status" value="1"/>
</dbReference>
<dbReference type="InterPro" id="IPR041657">
    <property type="entry name" value="HTH_17"/>
</dbReference>
<protein>
    <submittedName>
        <fullName evidence="3">MEDS domain-containing protein</fullName>
    </submittedName>
</protein>
<dbReference type="Proteomes" id="UP001329915">
    <property type="component" value="Chromosome"/>
</dbReference>
<dbReference type="NCBIfam" id="TIGR01764">
    <property type="entry name" value="excise"/>
    <property type="match status" value="1"/>
</dbReference>
<reference evidence="3 4" key="1">
    <citation type="submission" date="2023-04" db="EMBL/GenBank/DDBJ databases">
        <authorList>
            <person name="Hsu D."/>
        </authorList>
    </citation>
    <scope>NUCLEOTIDE SEQUENCE [LARGE SCALE GENOMIC DNA]</scope>
    <source>
        <strain evidence="3 4">MK1</strain>
    </source>
</reference>
<dbReference type="RefSeq" id="WP_366921974.1">
    <property type="nucleotide sequence ID" value="NZ_CP121694.1"/>
</dbReference>
<dbReference type="GO" id="GO:0003677">
    <property type="term" value="F:DNA binding"/>
    <property type="evidence" value="ECO:0007669"/>
    <property type="project" value="InterPro"/>
</dbReference>
<gene>
    <name evidence="3" type="ORF">MFMK1_002400</name>
</gene>
<dbReference type="InterPro" id="IPR009061">
    <property type="entry name" value="DNA-bd_dom_put_sf"/>
</dbReference>